<dbReference type="InterPro" id="IPR011059">
    <property type="entry name" value="Metal-dep_hydrolase_composite"/>
</dbReference>
<dbReference type="InterPro" id="IPR002195">
    <property type="entry name" value="Dihydroorotase_CS"/>
</dbReference>
<accession>A0A427Y4R9</accession>
<comment type="pathway">
    <text evidence="2">Nitrogen metabolism; (S)-allantoin degradation; allantoate from (S)-allantoin: step 1/1.</text>
</comment>
<evidence type="ECO:0000256" key="5">
    <source>
        <dbReference type="ARBA" id="ARBA00012863"/>
    </source>
</evidence>
<keyword evidence="6" id="KW-0479">Metal-binding</keyword>
<comment type="subunit">
    <text evidence="4">Homotetramer.</text>
</comment>
<evidence type="ECO:0000256" key="2">
    <source>
        <dbReference type="ARBA" id="ARBA00004968"/>
    </source>
</evidence>
<proteinExistence type="inferred from homology"/>
<gene>
    <name evidence="10" type="ORF">EHS24_004307</name>
</gene>
<evidence type="ECO:0000256" key="4">
    <source>
        <dbReference type="ARBA" id="ARBA00011881"/>
    </source>
</evidence>
<comment type="cofactor">
    <cofactor evidence="1">
        <name>Zn(2+)</name>
        <dbReference type="ChEBI" id="CHEBI:29105"/>
    </cofactor>
</comment>
<keyword evidence="7" id="KW-0378">Hydrolase</keyword>
<name>A0A427Y4R9_9TREE</name>
<dbReference type="PROSITE" id="PS01137">
    <property type="entry name" value="TATD_1"/>
    <property type="match status" value="1"/>
</dbReference>
<evidence type="ECO:0000256" key="3">
    <source>
        <dbReference type="ARBA" id="ARBA00010368"/>
    </source>
</evidence>
<dbReference type="GO" id="GO:0008270">
    <property type="term" value="F:zinc ion binding"/>
    <property type="evidence" value="ECO:0007669"/>
    <property type="project" value="InterPro"/>
</dbReference>
<dbReference type="InterPro" id="IPR006680">
    <property type="entry name" value="Amidohydro-rel"/>
</dbReference>
<dbReference type="UniPathway" id="UPA00395">
    <property type="reaction ID" value="UER00653"/>
</dbReference>
<dbReference type="PROSITE" id="PS00482">
    <property type="entry name" value="DIHYDROOROTASE_1"/>
    <property type="match status" value="1"/>
</dbReference>
<dbReference type="STRING" id="105984.A0A427Y4R9"/>
<dbReference type="InterPro" id="IPR017593">
    <property type="entry name" value="Allantoinase"/>
</dbReference>
<dbReference type="GO" id="GO:0050897">
    <property type="term" value="F:cobalt ion binding"/>
    <property type="evidence" value="ECO:0007669"/>
    <property type="project" value="InterPro"/>
</dbReference>
<dbReference type="OrthoDB" id="1924787at2759"/>
<dbReference type="EMBL" id="RSCE01000002">
    <property type="protein sequence ID" value="RSH86086.1"/>
    <property type="molecule type" value="Genomic_DNA"/>
</dbReference>
<keyword evidence="11" id="KW-1185">Reference proteome</keyword>
<dbReference type="SUPFAM" id="SSF51556">
    <property type="entry name" value="Metallo-dependent hydrolases"/>
    <property type="match status" value="1"/>
</dbReference>
<sequence length="452" mass="47718">MASYSISAHAAVLPGKDTPVPATLTITNGKITAIAEGVDEGADVVVAEPKVLLPGLVDAHVHLNQPGRTTWEGFATGTAAAVAGGVTTIIDMPLNSIPPTTTLEGLAEKRAAALETGVKCDVGFWGGIVPGNADQLVPLLEQGVKGFKCFLINSGVDEFRHVEESDLVIACDALAAANTNALVLFHAELEKHAHEGAEPSHESPDAYSTFLASRPESLETDALALILSLARRYPTLRFHIVHLSAAEALPAIRAARSGADGGSPVANLTVETCFHYLTLRAEDIPANATQFKCCPPIRDETNRLAIVDAVLDGTIDFVVSDHSPCTPELKKGDFMSAWGGISGLGFGLPLLHTQLAGKVTLPRLVHLLATAQARQVGLDKTKGSIQVGGDADLVIFDPTTEYSLSEHDLFFKNKLSPYLGRKLVGRVERTILRGEAVYVADKGHMGVSGVLV</sequence>
<dbReference type="GO" id="GO:0005737">
    <property type="term" value="C:cytoplasm"/>
    <property type="evidence" value="ECO:0007669"/>
    <property type="project" value="TreeGrafter"/>
</dbReference>
<dbReference type="PANTHER" id="PTHR43668:SF2">
    <property type="entry name" value="ALLANTOINASE"/>
    <property type="match status" value="1"/>
</dbReference>
<dbReference type="NCBIfam" id="TIGR03178">
    <property type="entry name" value="allantoinase"/>
    <property type="match status" value="1"/>
</dbReference>
<evidence type="ECO:0000259" key="9">
    <source>
        <dbReference type="Pfam" id="PF01979"/>
    </source>
</evidence>
<comment type="caution">
    <text evidence="10">The sequence shown here is derived from an EMBL/GenBank/DDBJ whole genome shotgun (WGS) entry which is preliminary data.</text>
</comment>
<dbReference type="RefSeq" id="XP_028478871.1">
    <property type="nucleotide sequence ID" value="XM_028619899.1"/>
</dbReference>
<dbReference type="GO" id="GO:0004038">
    <property type="term" value="F:allantoinase activity"/>
    <property type="evidence" value="ECO:0007669"/>
    <property type="project" value="UniProtKB-EC"/>
</dbReference>
<dbReference type="SUPFAM" id="SSF51338">
    <property type="entry name" value="Composite domain of metallo-dependent hydrolases"/>
    <property type="match status" value="1"/>
</dbReference>
<dbReference type="GO" id="GO:0000256">
    <property type="term" value="P:allantoin catabolic process"/>
    <property type="evidence" value="ECO:0007669"/>
    <property type="project" value="UniProtKB-UniPathway"/>
</dbReference>
<dbReference type="Gene3D" id="3.20.20.140">
    <property type="entry name" value="Metal-dependent hydrolases"/>
    <property type="match status" value="1"/>
</dbReference>
<evidence type="ECO:0000256" key="6">
    <source>
        <dbReference type="ARBA" id="ARBA00022723"/>
    </source>
</evidence>
<dbReference type="Pfam" id="PF01979">
    <property type="entry name" value="Amidohydro_1"/>
    <property type="match status" value="1"/>
</dbReference>
<dbReference type="GO" id="GO:0006145">
    <property type="term" value="P:purine nucleobase catabolic process"/>
    <property type="evidence" value="ECO:0007669"/>
    <property type="project" value="TreeGrafter"/>
</dbReference>
<evidence type="ECO:0000256" key="7">
    <source>
        <dbReference type="ARBA" id="ARBA00022801"/>
    </source>
</evidence>
<dbReference type="AlphaFoldDB" id="A0A427Y4R9"/>
<keyword evidence="8" id="KW-0862">Zinc</keyword>
<organism evidence="10 11">
    <name type="scientific">Apiotrichum porosum</name>
    <dbReference type="NCBI Taxonomy" id="105984"/>
    <lineage>
        <taxon>Eukaryota</taxon>
        <taxon>Fungi</taxon>
        <taxon>Dikarya</taxon>
        <taxon>Basidiomycota</taxon>
        <taxon>Agaricomycotina</taxon>
        <taxon>Tremellomycetes</taxon>
        <taxon>Trichosporonales</taxon>
        <taxon>Trichosporonaceae</taxon>
        <taxon>Apiotrichum</taxon>
    </lineage>
</organism>
<dbReference type="InterPro" id="IPR032466">
    <property type="entry name" value="Metal_Hydrolase"/>
</dbReference>
<dbReference type="FunFam" id="3.20.20.140:FF:000181">
    <property type="entry name" value="Allantoinase"/>
    <property type="match status" value="1"/>
</dbReference>
<reference evidence="10 11" key="1">
    <citation type="submission" date="2018-11" db="EMBL/GenBank/DDBJ databases">
        <title>Genome sequence of Apiotrichum porosum DSM 27194.</title>
        <authorList>
            <person name="Aliyu H."/>
            <person name="Gorte O."/>
            <person name="Ochsenreither K."/>
        </authorList>
    </citation>
    <scope>NUCLEOTIDE SEQUENCE [LARGE SCALE GENOMIC DNA]</scope>
    <source>
        <strain evidence="10 11">DSM 27194</strain>
    </source>
</reference>
<dbReference type="Proteomes" id="UP000279236">
    <property type="component" value="Unassembled WGS sequence"/>
</dbReference>
<dbReference type="InterPro" id="IPR050138">
    <property type="entry name" value="DHOase/Allantoinase_Hydrolase"/>
</dbReference>
<protein>
    <recommendedName>
        <fullName evidence="5">allantoinase</fullName>
        <ecNumber evidence="5">3.5.2.5</ecNumber>
    </recommendedName>
</protein>
<dbReference type="PANTHER" id="PTHR43668">
    <property type="entry name" value="ALLANTOINASE"/>
    <property type="match status" value="1"/>
</dbReference>
<evidence type="ECO:0000256" key="1">
    <source>
        <dbReference type="ARBA" id="ARBA00001947"/>
    </source>
</evidence>
<dbReference type="EC" id="3.5.2.5" evidence="5"/>
<dbReference type="GeneID" id="39588850"/>
<evidence type="ECO:0000313" key="11">
    <source>
        <dbReference type="Proteomes" id="UP000279236"/>
    </source>
</evidence>
<evidence type="ECO:0000313" key="10">
    <source>
        <dbReference type="EMBL" id="RSH86086.1"/>
    </source>
</evidence>
<evidence type="ECO:0000256" key="8">
    <source>
        <dbReference type="ARBA" id="ARBA00022833"/>
    </source>
</evidence>
<feature type="domain" description="Amidohydrolase-related" evidence="9">
    <location>
        <begin position="51"/>
        <end position="436"/>
    </location>
</feature>
<dbReference type="InterPro" id="IPR018228">
    <property type="entry name" value="DNase_TatD-rel_CS"/>
</dbReference>
<comment type="similarity">
    <text evidence="3">Belongs to the metallo-dependent hydrolases superfamily. Allantoinase family.</text>
</comment>